<gene>
    <name evidence="2" type="ORF">MGAL_10B047501</name>
</gene>
<keyword evidence="3" id="KW-1185">Reference proteome</keyword>
<dbReference type="Proteomes" id="UP000596742">
    <property type="component" value="Unassembled WGS sequence"/>
</dbReference>
<reference evidence="2" key="1">
    <citation type="submission" date="2018-11" db="EMBL/GenBank/DDBJ databases">
        <authorList>
            <person name="Alioto T."/>
            <person name="Alioto T."/>
        </authorList>
    </citation>
    <scope>NUCLEOTIDE SEQUENCE</scope>
</reference>
<proteinExistence type="predicted"/>
<organism evidence="2 3">
    <name type="scientific">Mytilus galloprovincialis</name>
    <name type="common">Mediterranean mussel</name>
    <dbReference type="NCBI Taxonomy" id="29158"/>
    <lineage>
        <taxon>Eukaryota</taxon>
        <taxon>Metazoa</taxon>
        <taxon>Spiralia</taxon>
        <taxon>Lophotrochozoa</taxon>
        <taxon>Mollusca</taxon>
        <taxon>Bivalvia</taxon>
        <taxon>Autobranchia</taxon>
        <taxon>Pteriomorphia</taxon>
        <taxon>Mytilida</taxon>
        <taxon>Mytiloidea</taxon>
        <taxon>Mytilidae</taxon>
        <taxon>Mytilinae</taxon>
        <taxon>Mytilus</taxon>
    </lineage>
</organism>
<protein>
    <submittedName>
        <fullName evidence="2">Uncharacterized protein</fullName>
    </submittedName>
</protein>
<dbReference type="EMBL" id="UYJE01003599">
    <property type="protein sequence ID" value="VDI20715.1"/>
    <property type="molecule type" value="Genomic_DNA"/>
</dbReference>
<name>A0A8B6DLW0_MYTGA</name>
<evidence type="ECO:0000313" key="2">
    <source>
        <dbReference type="EMBL" id="VDI20715.1"/>
    </source>
</evidence>
<evidence type="ECO:0000313" key="3">
    <source>
        <dbReference type="Proteomes" id="UP000596742"/>
    </source>
</evidence>
<sequence>MSGYETESISAIKKRGLDGAIKVATLTDCDDDSGNWISLESPEFLNEKGETCFECIENESIRRDEQKFLALQQTIEKAKVENNITKTNHRKKTLTLERIRGKYIEAAIKTRGWNRTLMVGTSLDCEDYRRSCISWDSPMNANKTGDMCFEKFEENESNREDEQSWWLMPQQTKDTWEEWDSDEESSISTELEHLK</sequence>
<accession>A0A8B6DLW0</accession>
<dbReference type="AlphaFoldDB" id="A0A8B6DLW0"/>
<feature type="region of interest" description="Disordered" evidence="1">
    <location>
        <begin position="155"/>
        <end position="195"/>
    </location>
</feature>
<evidence type="ECO:0000256" key="1">
    <source>
        <dbReference type="SAM" id="MobiDB-lite"/>
    </source>
</evidence>
<comment type="caution">
    <text evidence="2">The sequence shown here is derived from an EMBL/GenBank/DDBJ whole genome shotgun (WGS) entry which is preliminary data.</text>
</comment>